<dbReference type="InterPro" id="IPR003439">
    <property type="entry name" value="ABC_transporter-like_ATP-bd"/>
</dbReference>
<dbReference type="CDD" id="cd03225">
    <property type="entry name" value="ABC_cobalt_CbiO_domain1"/>
    <property type="match status" value="1"/>
</dbReference>
<dbReference type="InterPro" id="IPR027417">
    <property type="entry name" value="P-loop_NTPase"/>
</dbReference>
<feature type="domain" description="ABC transporter" evidence="11">
    <location>
        <begin position="6"/>
        <end position="241"/>
    </location>
</feature>
<evidence type="ECO:0000259" key="11">
    <source>
        <dbReference type="PROSITE" id="PS50893"/>
    </source>
</evidence>
<evidence type="ECO:0000256" key="10">
    <source>
        <dbReference type="RuleBase" id="RU364103"/>
    </source>
</evidence>
<evidence type="ECO:0000313" key="13">
    <source>
        <dbReference type="Proteomes" id="UP001225646"/>
    </source>
</evidence>
<protein>
    <recommendedName>
        <fullName evidence="10">ABC transporter ATP-binding protein</fullName>
    </recommendedName>
</protein>
<dbReference type="PANTHER" id="PTHR43553:SF24">
    <property type="entry name" value="ENERGY-COUPLING FACTOR TRANSPORTER ATP-BINDING PROTEIN ECFA1"/>
    <property type="match status" value="1"/>
</dbReference>
<comment type="subcellular location">
    <subcellularLocation>
        <location evidence="1 10">Cell membrane</location>
        <topology evidence="1 10">Peripheral membrane protein</topology>
    </subcellularLocation>
</comment>
<dbReference type="SUPFAM" id="SSF52540">
    <property type="entry name" value="P-loop containing nucleoside triphosphate hydrolases"/>
    <property type="match status" value="1"/>
</dbReference>
<comment type="function">
    <text evidence="9">Probably part of an ABC transporter complex. Responsible for energy coupling to the transport system.</text>
</comment>
<dbReference type="SMART" id="SM00382">
    <property type="entry name" value="AAA"/>
    <property type="match status" value="1"/>
</dbReference>
<dbReference type="GO" id="GO:0005524">
    <property type="term" value="F:ATP binding"/>
    <property type="evidence" value="ECO:0007669"/>
    <property type="project" value="UniProtKB-KW"/>
</dbReference>
<dbReference type="InterPro" id="IPR003593">
    <property type="entry name" value="AAA+_ATPase"/>
</dbReference>
<evidence type="ECO:0000256" key="7">
    <source>
        <dbReference type="ARBA" id="ARBA00022967"/>
    </source>
</evidence>
<dbReference type="InterPro" id="IPR015856">
    <property type="entry name" value="ABC_transpr_CbiO/EcfA_su"/>
</dbReference>
<dbReference type="PROSITE" id="PS50893">
    <property type="entry name" value="ABC_TRANSPORTER_2"/>
    <property type="match status" value="1"/>
</dbReference>
<name>A0ABT9VJ86_9BACI</name>
<evidence type="ECO:0000256" key="8">
    <source>
        <dbReference type="ARBA" id="ARBA00023136"/>
    </source>
</evidence>
<sequence length="283" mass="31911">MNEVMFTLSNVSYQYPHGQTALQNITLSIKRNKKIAVLGNNGAGKSTLFFLLNGLLKPTSGTIYFCGHPLSYNKKAIQKLRKAVGIVLQDSDSQLFMPTVFEDICYGLYHVGINGKEIEKLVQQAMIETDTYHLKDRSIHSLSIGEKKRVAIAGILAINPEMFILDEPTAGLDPYYSKKMIELLNNIHLQGKTIILSTHDIELAYEWADEMIVLHKGKIVLQGSPFTVFKEEDTIQSCHLDLPWMYVLQKLVSPLDEASSKNLNKKQLIQQLKNAISNKTCRK</sequence>
<comment type="similarity">
    <text evidence="2 10">Belongs to the ABC transporter superfamily.</text>
</comment>
<dbReference type="InterPro" id="IPR050095">
    <property type="entry name" value="ECF_ABC_transporter_ATP-bd"/>
</dbReference>
<keyword evidence="7" id="KW-1278">Translocase</keyword>
<dbReference type="Proteomes" id="UP001225646">
    <property type="component" value="Unassembled WGS sequence"/>
</dbReference>
<dbReference type="PANTHER" id="PTHR43553">
    <property type="entry name" value="HEAVY METAL TRANSPORTER"/>
    <property type="match status" value="1"/>
</dbReference>
<dbReference type="InterPro" id="IPR005876">
    <property type="entry name" value="Co_trans_ATP-bd"/>
</dbReference>
<keyword evidence="6 10" id="KW-0067">ATP-binding</keyword>
<evidence type="ECO:0000256" key="4">
    <source>
        <dbReference type="ARBA" id="ARBA00022475"/>
    </source>
</evidence>
<dbReference type="NCBIfam" id="TIGR01166">
    <property type="entry name" value="cbiO"/>
    <property type="match status" value="1"/>
</dbReference>
<comment type="function">
    <text evidence="10">Part of an ABC transporter complex. Responsible for energy coupling to the transport system.</text>
</comment>
<dbReference type="RefSeq" id="WP_419150914.1">
    <property type="nucleotide sequence ID" value="NZ_JAUSTR010000001.1"/>
</dbReference>
<gene>
    <name evidence="12" type="ORF">J2S06_000054</name>
</gene>
<evidence type="ECO:0000256" key="6">
    <source>
        <dbReference type="ARBA" id="ARBA00022840"/>
    </source>
</evidence>
<keyword evidence="5 10" id="KW-0547">Nucleotide-binding</keyword>
<dbReference type="Pfam" id="PF00005">
    <property type="entry name" value="ABC_tran"/>
    <property type="match status" value="1"/>
</dbReference>
<keyword evidence="4 10" id="KW-1003">Cell membrane</keyword>
<dbReference type="EMBL" id="JAUSTR010000001">
    <property type="protein sequence ID" value="MDQ0160984.1"/>
    <property type="molecule type" value="Genomic_DNA"/>
</dbReference>
<evidence type="ECO:0000256" key="2">
    <source>
        <dbReference type="ARBA" id="ARBA00005417"/>
    </source>
</evidence>
<comment type="caution">
    <text evidence="12">The sequence shown here is derived from an EMBL/GenBank/DDBJ whole genome shotgun (WGS) entry which is preliminary data.</text>
</comment>
<dbReference type="Gene3D" id="3.40.50.300">
    <property type="entry name" value="P-loop containing nucleotide triphosphate hydrolases"/>
    <property type="match status" value="1"/>
</dbReference>
<evidence type="ECO:0000256" key="3">
    <source>
        <dbReference type="ARBA" id="ARBA00022448"/>
    </source>
</evidence>
<proteinExistence type="inferred from homology"/>
<reference evidence="12 13" key="1">
    <citation type="submission" date="2023-07" db="EMBL/GenBank/DDBJ databases">
        <title>Genomic Encyclopedia of Type Strains, Phase IV (KMG-IV): sequencing the most valuable type-strain genomes for metagenomic binning, comparative biology and taxonomic classification.</title>
        <authorList>
            <person name="Goeker M."/>
        </authorList>
    </citation>
    <scope>NUCLEOTIDE SEQUENCE [LARGE SCALE GENOMIC DNA]</scope>
    <source>
        <strain evidence="12 13">DSM 19092</strain>
    </source>
</reference>
<organism evidence="12 13">
    <name type="scientific">Aeribacillus alveayuensis</name>
    <dbReference type="NCBI Taxonomy" id="279215"/>
    <lineage>
        <taxon>Bacteria</taxon>
        <taxon>Bacillati</taxon>
        <taxon>Bacillota</taxon>
        <taxon>Bacilli</taxon>
        <taxon>Bacillales</taxon>
        <taxon>Bacillaceae</taxon>
        <taxon>Aeribacillus</taxon>
    </lineage>
</organism>
<evidence type="ECO:0000256" key="1">
    <source>
        <dbReference type="ARBA" id="ARBA00004202"/>
    </source>
</evidence>
<evidence type="ECO:0000256" key="9">
    <source>
        <dbReference type="ARBA" id="ARBA00025157"/>
    </source>
</evidence>
<evidence type="ECO:0000313" key="12">
    <source>
        <dbReference type="EMBL" id="MDQ0160984.1"/>
    </source>
</evidence>
<accession>A0ABT9VJ86</accession>
<keyword evidence="8 10" id="KW-0472">Membrane</keyword>
<keyword evidence="3 10" id="KW-0813">Transport</keyword>
<keyword evidence="13" id="KW-1185">Reference proteome</keyword>
<evidence type="ECO:0000256" key="5">
    <source>
        <dbReference type="ARBA" id="ARBA00022741"/>
    </source>
</evidence>